<proteinExistence type="predicted"/>
<dbReference type="RefSeq" id="WP_130407074.1">
    <property type="nucleotide sequence ID" value="NZ_SHKK01000001.1"/>
</dbReference>
<feature type="region of interest" description="Disordered" evidence="1">
    <location>
        <begin position="1"/>
        <end position="22"/>
    </location>
</feature>
<sequence>MPVEPHGHTWATPQPRSPKPGEELWIDREASVQFRRQRFMFRVISVCPKPTYRGWAWVTGYQLDARGNAVDKREIFVQLAGLHPVRRST</sequence>
<evidence type="ECO:0000313" key="3">
    <source>
        <dbReference type="Proteomes" id="UP000293781"/>
    </source>
</evidence>
<evidence type="ECO:0000313" key="2">
    <source>
        <dbReference type="EMBL" id="RZT82530.1"/>
    </source>
</evidence>
<dbReference type="AlphaFoldDB" id="A0A4V2FQ40"/>
<name>A0A4V2FQ40_9ACTN</name>
<dbReference type="EMBL" id="SHKK01000001">
    <property type="protein sequence ID" value="RZT82530.1"/>
    <property type="molecule type" value="Genomic_DNA"/>
</dbReference>
<comment type="caution">
    <text evidence="2">The sequence shown here is derived from an EMBL/GenBank/DDBJ whole genome shotgun (WGS) entry which is preliminary data.</text>
</comment>
<evidence type="ECO:0000256" key="1">
    <source>
        <dbReference type="SAM" id="MobiDB-lite"/>
    </source>
</evidence>
<protein>
    <submittedName>
        <fullName evidence="2">Uncharacterized protein</fullName>
    </submittedName>
</protein>
<dbReference type="Proteomes" id="UP000293781">
    <property type="component" value="Unassembled WGS sequence"/>
</dbReference>
<accession>A0A4V2FQ40</accession>
<gene>
    <name evidence="2" type="ORF">EV382_5839</name>
</gene>
<organism evidence="2 3">
    <name type="scientific">Micromonospora violae</name>
    <dbReference type="NCBI Taxonomy" id="1278207"/>
    <lineage>
        <taxon>Bacteria</taxon>
        <taxon>Bacillati</taxon>
        <taxon>Actinomycetota</taxon>
        <taxon>Actinomycetes</taxon>
        <taxon>Micromonosporales</taxon>
        <taxon>Micromonosporaceae</taxon>
        <taxon>Micromonospora</taxon>
    </lineage>
</organism>
<reference evidence="2 3" key="1">
    <citation type="submission" date="2019-02" db="EMBL/GenBank/DDBJ databases">
        <title>Sequencing the genomes of 1000 actinobacteria strains.</title>
        <authorList>
            <person name="Klenk H.-P."/>
        </authorList>
    </citation>
    <scope>NUCLEOTIDE SEQUENCE [LARGE SCALE GENOMIC DNA]</scope>
    <source>
        <strain evidence="2 3">DSM 45888</strain>
    </source>
</reference>
<keyword evidence="3" id="KW-1185">Reference proteome</keyword>
<dbReference type="OrthoDB" id="3394592at2"/>